<dbReference type="EMBL" id="CAFBMZ010000097">
    <property type="protein sequence ID" value="CAB4934722.1"/>
    <property type="molecule type" value="Genomic_DNA"/>
</dbReference>
<name>A0A6J7IWN6_9ZZZZ</name>
<organism evidence="1">
    <name type="scientific">freshwater metagenome</name>
    <dbReference type="NCBI Taxonomy" id="449393"/>
    <lineage>
        <taxon>unclassified sequences</taxon>
        <taxon>metagenomes</taxon>
        <taxon>ecological metagenomes</taxon>
    </lineage>
</organism>
<dbReference type="AlphaFoldDB" id="A0A6J7IWN6"/>
<protein>
    <submittedName>
        <fullName evidence="1">Unannotated protein</fullName>
    </submittedName>
</protein>
<gene>
    <name evidence="1" type="ORF">UFOPK3684_01153</name>
</gene>
<accession>A0A6J7IWN6</accession>
<evidence type="ECO:0000313" key="1">
    <source>
        <dbReference type="EMBL" id="CAB4934722.1"/>
    </source>
</evidence>
<sequence length="70" mass="7616">MRVDKTGAKVAIEKRLLVRLIKLDAIKSAETATMIGISAAVKLPKVMRRISSETRTAIISLVCEPESPPL</sequence>
<reference evidence="1" key="1">
    <citation type="submission" date="2020-05" db="EMBL/GenBank/DDBJ databases">
        <authorList>
            <person name="Chiriac C."/>
            <person name="Salcher M."/>
            <person name="Ghai R."/>
            <person name="Kavagutti S V."/>
        </authorList>
    </citation>
    <scope>NUCLEOTIDE SEQUENCE</scope>
</reference>
<proteinExistence type="predicted"/>